<feature type="domain" description="ABC transporter" evidence="8">
    <location>
        <begin position="333"/>
        <end position="566"/>
    </location>
</feature>
<feature type="transmembrane region" description="Helical" evidence="7">
    <location>
        <begin position="235"/>
        <end position="258"/>
    </location>
</feature>
<dbReference type="GO" id="GO:0005524">
    <property type="term" value="F:ATP binding"/>
    <property type="evidence" value="ECO:0007669"/>
    <property type="project" value="UniProtKB-KW"/>
</dbReference>
<dbReference type="InterPro" id="IPR011527">
    <property type="entry name" value="ABC1_TM_dom"/>
</dbReference>
<evidence type="ECO:0000256" key="5">
    <source>
        <dbReference type="ARBA" id="ARBA00022989"/>
    </source>
</evidence>
<dbReference type="Pfam" id="PF00664">
    <property type="entry name" value="ABC_membrane"/>
    <property type="match status" value="1"/>
</dbReference>
<name>A0ABS8YH23_9BACL</name>
<dbReference type="PROSITE" id="PS00211">
    <property type="entry name" value="ABC_TRANSPORTER_1"/>
    <property type="match status" value="1"/>
</dbReference>
<dbReference type="SUPFAM" id="SSF90123">
    <property type="entry name" value="ABC transporter transmembrane region"/>
    <property type="match status" value="1"/>
</dbReference>
<feature type="transmembrane region" description="Helical" evidence="7">
    <location>
        <begin position="52"/>
        <end position="76"/>
    </location>
</feature>
<evidence type="ECO:0000256" key="3">
    <source>
        <dbReference type="ARBA" id="ARBA00022741"/>
    </source>
</evidence>
<dbReference type="InterPro" id="IPR017871">
    <property type="entry name" value="ABC_transporter-like_CS"/>
</dbReference>
<keyword evidence="4 10" id="KW-0067">ATP-binding</keyword>
<dbReference type="InterPro" id="IPR003439">
    <property type="entry name" value="ABC_transporter-like_ATP-bd"/>
</dbReference>
<accession>A0ABS8YH23</accession>
<dbReference type="Pfam" id="PF00005">
    <property type="entry name" value="ABC_tran"/>
    <property type="match status" value="1"/>
</dbReference>
<evidence type="ECO:0000259" key="9">
    <source>
        <dbReference type="PROSITE" id="PS50929"/>
    </source>
</evidence>
<keyword evidence="6 7" id="KW-0472">Membrane</keyword>
<evidence type="ECO:0000313" key="10">
    <source>
        <dbReference type="EMBL" id="MCE5170519.1"/>
    </source>
</evidence>
<comment type="subcellular location">
    <subcellularLocation>
        <location evidence="1">Cell membrane</location>
        <topology evidence="1">Multi-pass membrane protein</topology>
    </subcellularLocation>
</comment>
<dbReference type="SMART" id="SM00382">
    <property type="entry name" value="AAA"/>
    <property type="match status" value="1"/>
</dbReference>
<dbReference type="InterPro" id="IPR036640">
    <property type="entry name" value="ABC1_TM_sf"/>
</dbReference>
<keyword evidence="2 7" id="KW-0812">Transmembrane</keyword>
<dbReference type="PROSITE" id="PS50893">
    <property type="entry name" value="ABC_TRANSPORTER_2"/>
    <property type="match status" value="1"/>
</dbReference>
<dbReference type="Proteomes" id="UP001199916">
    <property type="component" value="Unassembled WGS sequence"/>
</dbReference>
<dbReference type="PROSITE" id="PS50929">
    <property type="entry name" value="ABC_TM1F"/>
    <property type="match status" value="1"/>
</dbReference>
<evidence type="ECO:0000256" key="4">
    <source>
        <dbReference type="ARBA" id="ARBA00022840"/>
    </source>
</evidence>
<sequence>MRKVLSFLIPYRRPMGIALFLMLIELTVELWHPLIAAKIINEGIMQQDLSVVLRWGGFMVALALIGFICGIINSFYAARVSQNFGFDIRKHLFEKIQSFSFASFDRFSTATLITRVTSDVTQMQNVVFMSLRIMMRAPLLVIGGLIMALAVNVKLGLILAVVMPLLLVLLIWIMSKGFVLFRSVQEKLDEANSVLRENLLGMRLIKAFVRHRHENKRFAKSNEELMAKTVAALRLVELTIPLLLLIMNLSVLGILWFGHLEVNAGGVNVGDVVAIVNYAARMTGAMSMVSMILMVISRAKASGQRVAEVLGTDADITDADDANASLSIRNGKIAFEDVSFRYPGTTVPVLQSVTFTAHPGETVAILGATGSGKTSLFQLIPRLYDVSGGSVRIDDMDIRTMKLDTLRRGIGFVPQEALLFSGTVMDNIKWGKEGATTEEVIAATRNAQIHDTIMRLPQQYDTVLGQKGVNLSGGQKQRLSIARALIRKPAILLLDDSTSALDVNTEARLLASLQEYPCTTLIITQKISTALQADTILLLEDGKLLAQGDHASLSQHSEMYRRIVQSQFGEEVATHANTVT</sequence>
<evidence type="ECO:0000313" key="11">
    <source>
        <dbReference type="Proteomes" id="UP001199916"/>
    </source>
</evidence>
<feature type="transmembrane region" description="Helical" evidence="7">
    <location>
        <begin position="278"/>
        <end position="296"/>
    </location>
</feature>
<protein>
    <submittedName>
        <fullName evidence="10">ABC transporter ATP-binding protein/permease</fullName>
    </submittedName>
</protein>
<dbReference type="EMBL" id="JAJNBZ010000010">
    <property type="protein sequence ID" value="MCE5170519.1"/>
    <property type="molecule type" value="Genomic_DNA"/>
</dbReference>
<dbReference type="Gene3D" id="3.40.50.300">
    <property type="entry name" value="P-loop containing nucleotide triphosphate hydrolases"/>
    <property type="match status" value="1"/>
</dbReference>
<comment type="caution">
    <text evidence="10">The sequence shown here is derived from an EMBL/GenBank/DDBJ whole genome shotgun (WGS) entry which is preliminary data.</text>
</comment>
<dbReference type="InterPro" id="IPR003593">
    <property type="entry name" value="AAA+_ATPase"/>
</dbReference>
<keyword evidence="5 7" id="KW-1133">Transmembrane helix</keyword>
<evidence type="ECO:0000256" key="2">
    <source>
        <dbReference type="ARBA" id="ARBA00022692"/>
    </source>
</evidence>
<dbReference type="InterPro" id="IPR027417">
    <property type="entry name" value="P-loop_NTPase"/>
</dbReference>
<feature type="domain" description="ABC transmembrane type-1" evidence="9">
    <location>
        <begin position="17"/>
        <end position="298"/>
    </location>
</feature>
<proteinExistence type="predicted"/>
<dbReference type="SUPFAM" id="SSF52540">
    <property type="entry name" value="P-loop containing nucleoside triphosphate hydrolases"/>
    <property type="match status" value="1"/>
</dbReference>
<evidence type="ECO:0000256" key="1">
    <source>
        <dbReference type="ARBA" id="ARBA00004651"/>
    </source>
</evidence>
<feature type="transmembrane region" description="Helical" evidence="7">
    <location>
        <begin position="157"/>
        <end position="175"/>
    </location>
</feature>
<evidence type="ECO:0000259" key="8">
    <source>
        <dbReference type="PROSITE" id="PS50893"/>
    </source>
</evidence>
<dbReference type="PANTHER" id="PTHR43394">
    <property type="entry name" value="ATP-DEPENDENT PERMEASE MDL1, MITOCHONDRIAL"/>
    <property type="match status" value="1"/>
</dbReference>
<keyword evidence="3" id="KW-0547">Nucleotide-binding</keyword>
<dbReference type="InterPro" id="IPR039421">
    <property type="entry name" value="Type_1_exporter"/>
</dbReference>
<gene>
    <name evidence="10" type="ORF">LQV63_14480</name>
</gene>
<dbReference type="RefSeq" id="WP_233697235.1">
    <property type="nucleotide sequence ID" value="NZ_JAJNBZ010000010.1"/>
</dbReference>
<keyword evidence="11" id="KW-1185">Reference proteome</keyword>
<dbReference type="PANTHER" id="PTHR43394:SF1">
    <property type="entry name" value="ATP-BINDING CASSETTE SUB-FAMILY B MEMBER 10, MITOCHONDRIAL"/>
    <property type="match status" value="1"/>
</dbReference>
<dbReference type="Gene3D" id="1.20.1560.10">
    <property type="entry name" value="ABC transporter type 1, transmembrane domain"/>
    <property type="match status" value="1"/>
</dbReference>
<organism evidence="10 11">
    <name type="scientific">Paenibacillus profundus</name>
    <dbReference type="NCBI Taxonomy" id="1173085"/>
    <lineage>
        <taxon>Bacteria</taxon>
        <taxon>Bacillati</taxon>
        <taxon>Bacillota</taxon>
        <taxon>Bacilli</taxon>
        <taxon>Bacillales</taxon>
        <taxon>Paenibacillaceae</taxon>
        <taxon>Paenibacillus</taxon>
    </lineage>
</organism>
<reference evidence="10 11" key="1">
    <citation type="submission" date="2021-11" db="EMBL/GenBank/DDBJ databases">
        <title>Draft genome sequence of Paenibacillus profundus YoMME, a new Gram-positive bacteria with exoelectrogenic properties.</title>
        <authorList>
            <person name="Hubenova Y."/>
            <person name="Hubenova E."/>
            <person name="Manasiev Y."/>
            <person name="Peykov S."/>
            <person name="Mitov M."/>
        </authorList>
    </citation>
    <scope>NUCLEOTIDE SEQUENCE [LARGE SCALE GENOMIC DNA]</scope>
    <source>
        <strain evidence="10 11">YoMME</strain>
    </source>
</reference>
<evidence type="ECO:0000256" key="7">
    <source>
        <dbReference type="SAM" id="Phobius"/>
    </source>
</evidence>
<evidence type="ECO:0000256" key="6">
    <source>
        <dbReference type="ARBA" id="ARBA00023136"/>
    </source>
</evidence>
<dbReference type="CDD" id="cd18548">
    <property type="entry name" value="ABC_6TM_Tm287_like"/>
    <property type="match status" value="1"/>
</dbReference>